<accession>A0A1G6GHD4</accession>
<dbReference type="InterPro" id="IPR013785">
    <property type="entry name" value="Aldolase_TIM"/>
</dbReference>
<keyword evidence="3" id="KW-1185">Reference proteome</keyword>
<dbReference type="InterPro" id="IPR057736">
    <property type="entry name" value="SAF_PseI/NeuA/NeuB"/>
</dbReference>
<gene>
    <name evidence="2" type="ORF">SAMN05216323_100136</name>
</gene>
<name>A0A1G6GHD4_9BACT</name>
<dbReference type="RefSeq" id="WP_092433948.1">
    <property type="nucleotide sequence ID" value="NZ_FMYP01000001.1"/>
</dbReference>
<dbReference type="Gene3D" id="3.20.20.70">
    <property type="entry name" value="Aldolase class I"/>
    <property type="match status" value="1"/>
</dbReference>
<dbReference type="CDD" id="cd11615">
    <property type="entry name" value="SAF_NeuB_like"/>
    <property type="match status" value="1"/>
</dbReference>
<dbReference type="Proteomes" id="UP000199452">
    <property type="component" value="Unassembled WGS sequence"/>
</dbReference>
<dbReference type="EMBL" id="FMYP01000001">
    <property type="protein sequence ID" value="SDB81165.1"/>
    <property type="molecule type" value="Genomic_DNA"/>
</dbReference>
<dbReference type="PANTHER" id="PTHR42966">
    <property type="entry name" value="N-ACETYLNEURAMINATE SYNTHASE"/>
    <property type="match status" value="1"/>
</dbReference>
<dbReference type="InterPro" id="IPR013132">
    <property type="entry name" value="PseI/NeuA/B-like_N"/>
</dbReference>
<dbReference type="InterPro" id="IPR020007">
    <property type="entry name" value="NeuB/NeuA"/>
</dbReference>
<dbReference type="SUPFAM" id="SSF51569">
    <property type="entry name" value="Aldolase"/>
    <property type="match status" value="1"/>
</dbReference>
<dbReference type="GO" id="GO:0047444">
    <property type="term" value="F:N-acylneuraminate-9-phosphate synthase activity"/>
    <property type="evidence" value="ECO:0007669"/>
    <property type="project" value="TreeGrafter"/>
</dbReference>
<dbReference type="AlphaFoldDB" id="A0A1G6GHD4"/>
<dbReference type="Gene3D" id="3.90.1210.10">
    <property type="entry name" value="Antifreeze-like/N-acetylneuraminic acid synthase C-terminal domain"/>
    <property type="match status" value="1"/>
</dbReference>
<proteinExistence type="predicted"/>
<evidence type="ECO:0000259" key="1">
    <source>
        <dbReference type="PROSITE" id="PS50844"/>
    </source>
</evidence>
<dbReference type="STRING" id="1640674.SAMN05216323_100136"/>
<dbReference type="InterPro" id="IPR013974">
    <property type="entry name" value="SAF"/>
</dbReference>
<reference evidence="2 3" key="1">
    <citation type="submission" date="2016-09" db="EMBL/GenBank/DDBJ databases">
        <authorList>
            <person name="Capua I."/>
            <person name="De Benedictis P."/>
            <person name="Joannis T."/>
            <person name="Lombin L.H."/>
            <person name="Cattoli G."/>
        </authorList>
    </citation>
    <scope>NUCLEOTIDE SEQUENCE [LARGE SCALE GENOMIC DNA]</scope>
    <source>
        <strain evidence="2 3">A7P-90m</strain>
    </source>
</reference>
<dbReference type="GO" id="GO:0016051">
    <property type="term" value="P:carbohydrate biosynthetic process"/>
    <property type="evidence" value="ECO:0007669"/>
    <property type="project" value="InterPro"/>
</dbReference>
<organism evidence="2 3">
    <name type="scientific">Williamwhitmania taraxaci</name>
    <dbReference type="NCBI Taxonomy" id="1640674"/>
    <lineage>
        <taxon>Bacteria</taxon>
        <taxon>Pseudomonadati</taxon>
        <taxon>Bacteroidota</taxon>
        <taxon>Bacteroidia</taxon>
        <taxon>Bacteroidales</taxon>
        <taxon>Williamwhitmaniaceae</taxon>
        <taxon>Williamwhitmania</taxon>
    </lineage>
</organism>
<dbReference type="SUPFAM" id="SSF51269">
    <property type="entry name" value="AFP III-like domain"/>
    <property type="match status" value="1"/>
</dbReference>
<feature type="domain" description="AFP-like" evidence="1">
    <location>
        <begin position="283"/>
        <end position="340"/>
    </location>
</feature>
<sequence length="340" mass="38047">MSKVIIIAEAGVNHNGDINLAYKLVDAASEAGVDYIKFQTFISELIVDKTTQKADYQKTKLREGETQFEMIKKLELSFEDFHKIKKYCDKRKIKFLTSVADFTSLEKIDEYILDYIKIASGELTNKLFLRKVALKKKPIILSTGMATLGEIEEALFTLQNEGIQRSDIIVLHCNTEYPTPMNDVNLKAMQTIADAFKIKVGYSDHTLGLEIPIAAVALGAKVIEKHFTLDKTLPGPDHSASLEPHELKAMVVAIRNVEKAISGSGRKEPSDSELKNRVVVRKSIFTSKKIFKGEVFTESNITIKRPGDGIAAVEIDLILGRTAAVELEQGRKLEFKDIQW</sequence>
<dbReference type="PANTHER" id="PTHR42966:SF1">
    <property type="entry name" value="SIALIC ACID SYNTHASE"/>
    <property type="match status" value="1"/>
</dbReference>
<protein>
    <submittedName>
        <fullName evidence="2">N-acetylneuraminate synthase</fullName>
    </submittedName>
</protein>
<dbReference type="InterPro" id="IPR051690">
    <property type="entry name" value="PseI-like"/>
</dbReference>
<dbReference type="PROSITE" id="PS50844">
    <property type="entry name" value="AFP_LIKE"/>
    <property type="match status" value="1"/>
</dbReference>
<dbReference type="OrthoDB" id="9814210at2"/>
<dbReference type="InterPro" id="IPR006190">
    <property type="entry name" value="SAF_AFP_Neu5Ac"/>
</dbReference>
<dbReference type="Pfam" id="PF03102">
    <property type="entry name" value="NeuB"/>
    <property type="match status" value="1"/>
</dbReference>
<dbReference type="NCBIfam" id="TIGR03569">
    <property type="entry name" value="NeuB_NnaB"/>
    <property type="match status" value="1"/>
</dbReference>
<dbReference type="Pfam" id="PF08666">
    <property type="entry name" value="SAF"/>
    <property type="match status" value="1"/>
</dbReference>
<dbReference type="InterPro" id="IPR036732">
    <property type="entry name" value="AFP_Neu5c_C_sf"/>
</dbReference>
<evidence type="ECO:0000313" key="3">
    <source>
        <dbReference type="Proteomes" id="UP000199452"/>
    </source>
</evidence>
<evidence type="ECO:0000313" key="2">
    <source>
        <dbReference type="EMBL" id="SDB81165.1"/>
    </source>
</evidence>